<dbReference type="AlphaFoldDB" id="A0A4R1NHE6"/>
<accession>A0A4R1NHE6</accession>
<comment type="caution">
    <text evidence="1">The sequence shown here is derived from an EMBL/GenBank/DDBJ whole genome shotgun (WGS) entry which is preliminary data.</text>
</comment>
<organism evidence="1 2">
    <name type="scientific">Sodalis ligni</name>
    <dbReference type="NCBI Taxonomy" id="2697027"/>
    <lineage>
        <taxon>Bacteria</taxon>
        <taxon>Pseudomonadati</taxon>
        <taxon>Pseudomonadota</taxon>
        <taxon>Gammaproteobacteria</taxon>
        <taxon>Enterobacterales</taxon>
        <taxon>Bruguierivoracaceae</taxon>
        <taxon>Sodalis</taxon>
    </lineage>
</organism>
<dbReference type="RefSeq" id="WP_132927131.1">
    <property type="nucleotide sequence ID" value="NZ_SJOI01000001.1"/>
</dbReference>
<sequence>MSLLFTHSHIAINDLSLENLDALTCHALGYEIIRQFHSDGTYILTHNQVGIERFKYRKFSPTTSSTDNDEIPAGISGNLIERCLKFCKEKYGEHTDIDTVLRK</sequence>
<protein>
    <submittedName>
        <fullName evidence="1">Uncharacterized protein</fullName>
    </submittedName>
</protein>
<dbReference type="EMBL" id="SJOI01000001">
    <property type="protein sequence ID" value="TCL07155.1"/>
    <property type="molecule type" value="Genomic_DNA"/>
</dbReference>
<proteinExistence type="predicted"/>
<evidence type="ECO:0000313" key="2">
    <source>
        <dbReference type="Proteomes" id="UP000294555"/>
    </source>
</evidence>
<evidence type="ECO:0000313" key="1">
    <source>
        <dbReference type="EMBL" id="TCL07155.1"/>
    </source>
</evidence>
<keyword evidence="2" id="KW-1185">Reference proteome</keyword>
<gene>
    <name evidence="1" type="ORF">EZJ58_5467</name>
</gene>
<reference evidence="1 2" key="1">
    <citation type="submission" date="2019-02" db="EMBL/GenBank/DDBJ databases">
        <title>Investigation of anaerobic lignin degradation for improved lignocellulosic biofuels.</title>
        <authorList>
            <person name="Deangelis K."/>
        </authorList>
    </citation>
    <scope>NUCLEOTIDE SEQUENCE [LARGE SCALE GENOMIC DNA]</scope>
    <source>
        <strain evidence="1 2">159R</strain>
    </source>
</reference>
<name>A0A4R1NHE6_9GAMM</name>
<dbReference type="Proteomes" id="UP000294555">
    <property type="component" value="Unassembled WGS sequence"/>
</dbReference>